<evidence type="ECO:0000313" key="2">
    <source>
        <dbReference type="Proteomes" id="UP001370348"/>
    </source>
</evidence>
<name>A0ABZ2LTJ3_9BACT</name>
<dbReference type="EMBL" id="CP089984">
    <property type="protein sequence ID" value="WXB14227.1"/>
    <property type="molecule type" value="Genomic_DNA"/>
</dbReference>
<dbReference type="Proteomes" id="UP001370348">
    <property type="component" value="Chromosome"/>
</dbReference>
<sequence length="201" mass="21340">MLFVGHLRPSFHGFFEVLSTFRNARMRIVFPRIARAAALAFRPNVPIALITLITIGVTFGCSKPKPDVQYREPVSVRLSVGSGRPQLEMALALTPGHGEPPPTAIADALFRIASECPEIDSLAKSEGFVRLRLKVHAGALHLAPPSPSDPAVDPLATCAGKAIENAAFSAKGNPSGDSDFDAMAEIRAAVASNETTKGNKE</sequence>
<accession>A0ABZ2LTJ3</accession>
<dbReference type="RefSeq" id="WP_394823846.1">
    <property type="nucleotide sequence ID" value="NZ_CP089984.1"/>
</dbReference>
<keyword evidence="2" id="KW-1185">Reference proteome</keyword>
<evidence type="ECO:0000313" key="1">
    <source>
        <dbReference type="EMBL" id="WXB14227.1"/>
    </source>
</evidence>
<reference evidence="1 2" key="1">
    <citation type="submission" date="2021-12" db="EMBL/GenBank/DDBJ databases">
        <title>Discovery of the Pendulisporaceae a myxobacterial family with distinct sporulation behavior and unique specialized metabolism.</title>
        <authorList>
            <person name="Garcia R."/>
            <person name="Popoff A."/>
            <person name="Bader C.D."/>
            <person name="Loehr J."/>
            <person name="Walesch S."/>
            <person name="Walt C."/>
            <person name="Boldt J."/>
            <person name="Bunk B."/>
            <person name="Haeckl F.J.F.P.J."/>
            <person name="Gunesch A.P."/>
            <person name="Birkelbach J."/>
            <person name="Nuebel U."/>
            <person name="Pietschmann T."/>
            <person name="Bach T."/>
            <person name="Mueller R."/>
        </authorList>
    </citation>
    <scope>NUCLEOTIDE SEQUENCE [LARGE SCALE GENOMIC DNA]</scope>
    <source>
        <strain evidence="1 2">MSr11954</strain>
    </source>
</reference>
<protein>
    <recommendedName>
        <fullName evidence="3">Lipoprotein</fullName>
    </recommendedName>
</protein>
<evidence type="ECO:0008006" key="3">
    <source>
        <dbReference type="Google" id="ProtNLM"/>
    </source>
</evidence>
<proteinExistence type="predicted"/>
<gene>
    <name evidence="1" type="ORF">LZC94_41170</name>
</gene>
<organism evidence="1 2">
    <name type="scientific">Pendulispora albinea</name>
    <dbReference type="NCBI Taxonomy" id="2741071"/>
    <lineage>
        <taxon>Bacteria</taxon>
        <taxon>Pseudomonadati</taxon>
        <taxon>Myxococcota</taxon>
        <taxon>Myxococcia</taxon>
        <taxon>Myxococcales</taxon>
        <taxon>Sorangiineae</taxon>
        <taxon>Pendulisporaceae</taxon>
        <taxon>Pendulispora</taxon>
    </lineage>
</organism>